<dbReference type="CDD" id="cd00565">
    <property type="entry name" value="Ubl_ThiS"/>
    <property type="match status" value="1"/>
</dbReference>
<dbReference type="EMBL" id="VZOL01001123">
    <property type="protein sequence ID" value="KAB0642098.1"/>
    <property type="molecule type" value="Genomic_DNA"/>
</dbReference>
<dbReference type="Proteomes" id="UP000473571">
    <property type="component" value="Unassembled WGS sequence"/>
</dbReference>
<proteinExistence type="predicted"/>
<reference evidence="1 2" key="1">
    <citation type="submission" date="2019-09" db="EMBL/GenBank/DDBJ databases">
        <title>Draft genome sequences of 48 bacterial type strains from the CCUG.</title>
        <authorList>
            <person name="Tunovic T."/>
            <person name="Pineiro-Iglesias B."/>
            <person name="Unosson C."/>
            <person name="Inganas E."/>
            <person name="Ohlen M."/>
            <person name="Cardew S."/>
            <person name="Jensie-Markopoulos S."/>
            <person name="Salva-Serra F."/>
            <person name="Jaen-Luchoro D."/>
            <person name="Karlsson R."/>
            <person name="Svensson-Stadler L."/>
            <person name="Chun J."/>
            <person name="Moore E."/>
        </authorList>
    </citation>
    <scope>NUCLEOTIDE SEQUENCE [LARGE SCALE GENOMIC DNA]</scope>
    <source>
        <strain evidence="1 2">CCUG 65687</strain>
    </source>
</reference>
<dbReference type="InterPro" id="IPR012675">
    <property type="entry name" value="Beta-grasp_dom_sf"/>
</dbReference>
<dbReference type="InterPro" id="IPR003749">
    <property type="entry name" value="ThiS/MoaD-like"/>
</dbReference>
<evidence type="ECO:0000313" key="2">
    <source>
        <dbReference type="Proteomes" id="UP000473571"/>
    </source>
</evidence>
<accession>A0A6L3N5C1</accession>
<sequence>YGARPPYAVALNGNFVARTQHAARALAAGDKLDVVHPVAGG</sequence>
<dbReference type="Gene3D" id="3.10.20.30">
    <property type="match status" value="1"/>
</dbReference>
<dbReference type="InterPro" id="IPR016155">
    <property type="entry name" value="Mopterin_synth/thiamin_S_b"/>
</dbReference>
<dbReference type="AlphaFoldDB" id="A0A6L3N5C1"/>
<gene>
    <name evidence="1" type="primary">thiS</name>
    <name evidence="1" type="ORF">F7R13_33850</name>
</gene>
<protein>
    <submittedName>
        <fullName evidence="1">Sulfur carrier protein ThiS</fullName>
    </submittedName>
</protein>
<name>A0A6L3N5C1_9BURK</name>
<evidence type="ECO:0000313" key="1">
    <source>
        <dbReference type="EMBL" id="KAB0642098.1"/>
    </source>
</evidence>
<dbReference type="SUPFAM" id="SSF54285">
    <property type="entry name" value="MoaD/ThiS"/>
    <property type="match status" value="1"/>
</dbReference>
<feature type="non-terminal residue" evidence="1">
    <location>
        <position position="1"/>
    </location>
</feature>
<dbReference type="RefSeq" id="WP_151007233.1">
    <property type="nucleotide sequence ID" value="NZ_VZOL01001123.1"/>
</dbReference>
<dbReference type="Pfam" id="PF02597">
    <property type="entry name" value="ThiS"/>
    <property type="match status" value="1"/>
</dbReference>
<comment type="caution">
    <text evidence="1">The sequence shown here is derived from an EMBL/GenBank/DDBJ whole genome shotgun (WGS) entry which is preliminary data.</text>
</comment>
<organism evidence="1 2">
    <name type="scientific">Burkholderia territorii</name>
    <dbReference type="NCBI Taxonomy" id="1503055"/>
    <lineage>
        <taxon>Bacteria</taxon>
        <taxon>Pseudomonadati</taxon>
        <taxon>Pseudomonadota</taxon>
        <taxon>Betaproteobacteria</taxon>
        <taxon>Burkholderiales</taxon>
        <taxon>Burkholderiaceae</taxon>
        <taxon>Burkholderia</taxon>
        <taxon>Burkholderia cepacia complex</taxon>
    </lineage>
</organism>